<gene>
    <name evidence="6" type="primary">gcvA_4</name>
    <name evidence="6" type="ORF">ROLI_032360</name>
</gene>
<dbReference type="InterPro" id="IPR005119">
    <property type="entry name" value="LysR_subst-bd"/>
</dbReference>
<keyword evidence="4" id="KW-0804">Transcription</keyword>
<dbReference type="EMBL" id="CP143423">
    <property type="protein sequence ID" value="WVX50140.1"/>
    <property type="molecule type" value="Genomic_DNA"/>
</dbReference>
<dbReference type="PANTHER" id="PTHR30537:SF26">
    <property type="entry name" value="GLYCINE CLEAVAGE SYSTEM TRANSCRIPTIONAL ACTIVATOR"/>
    <property type="match status" value="1"/>
</dbReference>
<dbReference type="Pfam" id="PF03466">
    <property type="entry name" value="LysR_substrate"/>
    <property type="match status" value="1"/>
</dbReference>
<dbReference type="RefSeq" id="WP_187429486.1">
    <property type="nucleotide sequence ID" value="NZ_CP143423.1"/>
</dbReference>
<dbReference type="SUPFAM" id="SSF53850">
    <property type="entry name" value="Periplasmic binding protein-like II"/>
    <property type="match status" value="1"/>
</dbReference>
<dbReference type="SUPFAM" id="SSF46785">
    <property type="entry name" value="Winged helix' DNA-binding domain"/>
    <property type="match status" value="1"/>
</dbReference>
<reference evidence="6 7" key="1">
    <citation type="submission" date="2015-07" db="EMBL/GenBank/DDBJ databases">
        <authorList>
            <person name="Voget S."/>
            <person name="Dogs M."/>
            <person name="Brinkhoff T.H."/>
            <person name="Daniel R."/>
        </authorList>
    </citation>
    <scope>NUCLEOTIDE SEQUENCE [LARGE SCALE GENOMIC DNA]</scope>
    <source>
        <strain evidence="6 7">B14</strain>
    </source>
</reference>
<dbReference type="Gene3D" id="1.10.10.10">
    <property type="entry name" value="Winged helix-like DNA-binding domain superfamily/Winged helix DNA-binding domain"/>
    <property type="match status" value="1"/>
</dbReference>
<dbReference type="Pfam" id="PF00126">
    <property type="entry name" value="HTH_1"/>
    <property type="match status" value="1"/>
</dbReference>
<dbReference type="InterPro" id="IPR036390">
    <property type="entry name" value="WH_DNA-bd_sf"/>
</dbReference>
<evidence type="ECO:0000256" key="4">
    <source>
        <dbReference type="ARBA" id="ARBA00023163"/>
    </source>
</evidence>
<evidence type="ECO:0000256" key="2">
    <source>
        <dbReference type="ARBA" id="ARBA00023015"/>
    </source>
</evidence>
<dbReference type="Proteomes" id="UP001318682">
    <property type="component" value="Chromosome"/>
</dbReference>
<evidence type="ECO:0000259" key="5">
    <source>
        <dbReference type="PROSITE" id="PS50931"/>
    </source>
</evidence>
<proteinExistence type="inferred from homology"/>
<dbReference type="InterPro" id="IPR000847">
    <property type="entry name" value="LysR_HTH_N"/>
</dbReference>
<evidence type="ECO:0000313" key="6">
    <source>
        <dbReference type="EMBL" id="WVX50140.1"/>
    </source>
</evidence>
<keyword evidence="2" id="KW-0805">Transcription regulation</keyword>
<keyword evidence="7" id="KW-1185">Reference proteome</keyword>
<protein>
    <submittedName>
        <fullName evidence="6">Glycine cleavage system transcriptional activator</fullName>
    </submittedName>
</protein>
<evidence type="ECO:0000256" key="3">
    <source>
        <dbReference type="ARBA" id="ARBA00023125"/>
    </source>
</evidence>
<dbReference type="PRINTS" id="PR00039">
    <property type="entry name" value="HTHLYSR"/>
</dbReference>
<sequence length="306" mass="33697">MTVPRRYLPSISALVAFEAVARLGSATLAARELSLTQSAISRQLKALEDQIGVTLLLRQGRGFALTPKGHDYLRDVRNVLQRLGQATISAQSDTESGMLNLAILPAFGMHWLAPRLRDFARRHPEVTVNLSTRLAPFDFHATSFDAAIHFGRRDWPKVSYLPLLPETVVPVCAPALIATPLSDPHDILQYDLLHLDTRPQGWVRWMRALGLEANLPPGMVFDQFSTMAQAAIHGLGIALLPTFVAEPYLSSGQLALASQRTSESIGSYYLVWPKDRQDAKALTSFRDWLAGAPDSPADRPDPSGRD</sequence>
<dbReference type="InterPro" id="IPR036388">
    <property type="entry name" value="WH-like_DNA-bd_sf"/>
</dbReference>
<dbReference type="PANTHER" id="PTHR30537">
    <property type="entry name" value="HTH-TYPE TRANSCRIPTIONAL REGULATOR"/>
    <property type="match status" value="1"/>
</dbReference>
<name>A0ABZ2BY89_9RHOB</name>
<comment type="similarity">
    <text evidence="1">Belongs to the LysR transcriptional regulatory family.</text>
</comment>
<feature type="domain" description="HTH lysR-type" evidence="5">
    <location>
        <begin position="9"/>
        <end position="66"/>
    </location>
</feature>
<organism evidence="6 7">
    <name type="scientific">Roseobacter fucihabitans</name>
    <dbReference type="NCBI Taxonomy" id="1537242"/>
    <lineage>
        <taxon>Bacteria</taxon>
        <taxon>Pseudomonadati</taxon>
        <taxon>Pseudomonadota</taxon>
        <taxon>Alphaproteobacteria</taxon>
        <taxon>Rhodobacterales</taxon>
        <taxon>Roseobacteraceae</taxon>
        <taxon>Roseobacter</taxon>
    </lineage>
</organism>
<evidence type="ECO:0000313" key="7">
    <source>
        <dbReference type="Proteomes" id="UP001318682"/>
    </source>
</evidence>
<evidence type="ECO:0000256" key="1">
    <source>
        <dbReference type="ARBA" id="ARBA00009437"/>
    </source>
</evidence>
<dbReference type="InterPro" id="IPR058163">
    <property type="entry name" value="LysR-type_TF_proteobact-type"/>
</dbReference>
<dbReference type="Gene3D" id="3.40.190.10">
    <property type="entry name" value="Periplasmic binding protein-like II"/>
    <property type="match status" value="2"/>
</dbReference>
<keyword evidence="3" id="KW-0238">DNA-binding</keyword>
<reference evidence="7" key="2">
    <citation type="submission" date="2024-01" db="EMBL/GenBank/DDBJ databases">
        <title>Roseobacter fucihabitans sp. nov., isolated from the brown alga Fucus spiralis.</title>
        <authorList>
            <person name="Hahnke S."/>
            <person name="Berger M."/>
            <person name="Schlingloff A."/>
            <person name="Athale I."/>
            <person name="Neumann-Schaal M."/>
            <person name="Adenaya A."/>
            <person name="Poehlein A."/>
            <person name="Daniel R."/>
            <person name="Pertersen J."/>
            <person name="Brinkhoff T."/>
        </authorList>
    </citation>
    <scope>NUCLEOTIDE SEQUENCE [LARGE SCALE GENOMIC DNA]</scope>
    <source>
        <strain evidence="7">B14</strain>
    </source>
</reference>
<accession>A0ABZ2BY89</accession>
<dbReference type="PROSITE" id="PS50931">
    <property type="entry name" value="HTH_LYSR"/>
    <property type="match status" value="1"/>
</dbReference>